<feature type="transmembrane region" description="Helical" evidence="5">
    <location>
        <begin position="29"/>
        <end position="48"/>
    </location>
</feature>
<comment type="subcellular location">
    <subcellularLocation>
        <location evidence="1">Membrane</location>
        <topology evidence="1">Multi-pass membrane protein</topology>
    </subcellularLocation>
</comment>
<evidence type="ECO:0000313" key="7">
    <source>
        <dbReference type="EMBL" id="EHQ35856.1"/>
    </source>
</evidence>
<reference evidence="7 8" key="1">
    <citation type="submission" date="2011-10" db="EMBL/GenBank/DDBJ databases">
        <title>The Improved High-Quality Draft genome of Methanoplanus limicola DSM 2279.</title>
        <authorList>
            <consortium name="US DOE Joint Genome Institute (JGI-PGF)"/>
            <person name="Lucas S."/>
            <person name="Copeland A."/>
            <person name="Lapidus A."/>
            <person name="Glavina del Rio T."/>
            <person name="Dalin E."/>
            <person name="Tice H."/>
            <person name="Bruce D."/>
            <person name="Goodwin L."/>
            <person name="Pitluck S."/>
            <person name="Peters L."/>
            <person name="Mikhailova N."/>
            <person name="Lu M."/>
            <person name="Kyrpides N."/>
            <person name="Mavromatis K."/>
            <person name="Ivanova N."/>
            <person name="Markowitz V."/>
            <person name="Cheng J.-F."/>
            <person name="Hugenholtz P."/>
            <person name="Woyke T."/>
            <person name="Wu D."/>
            <person name="Wirth R."/>
            <person name="Brambilla E.-M."/>
            <person name="Klenk H.-P."/>
            <person name="Eisen J.A."/>
        </authorList>
    </citation>
    <scope>NUCLEOTIDE SEQUENCE [LARGE SCALE GENOMIC DNA]</scope>
    <source>
        <strain evidence="7 8">DSM 2279</strain>
    </source>
</reference>
<dbReference type="AlphaFoldDB" id="H1YX53"/>
<gene>
    <name evidence="7" type="ORF">Metlim_1755</name>
</gene>
<feature type="transmembrane region" description="Helical" evidence="5">
    <location>
        <begin position="54"/>
        <end position="76"/>
    </location>
</feature>
<dbReference type="InterPro" id="IPR002810">
    <property type="entry name" value="NfeD-like_C"/>
</dbReference>
<feature type="domain" description="NfeD-like C-terminal" evidence="6">
    <location>
        <begin position="92"/>
        <end position="149"/>
    </location>
</feature>
<name>H1YX53_9EURY</name>
<evidence type="ECO:0000256" key="5">
    <source>
        <dbReference type="SAM" id="Phobius"/>
    </source>
</evidence>
<dbReference type="Proteomes" id="UP000005741">
    <property type="component" value="Chromosome"/>
</dbReference>
<protein>
    <recommendedName>
        <fullName evidence="6">NfeD-like C-terminal domain-containing protein</fullName>
    </recommendedName>
</protein>
<organism evidence="7 8">
    <name type="scientific">Methanoplanus limicola DSM 2279</name>
    <dbReference type="NCBI Taxonomy" id="937775"/>
    <lineage>
        <taxon>Archaea</taxon>
        <taxon>Methanobacteriati</taxon>
        <taxon>Methanobacteriota</taxon>
        <taxon>Stenosarchaea group</taxon>
        <taxon>Methanomicrobia</taxon>
        <taxon>Methanomicrobiales</taxon>
        <taxon>Methanomicrobiaceae</taxon>
        <taxon>Methanoplanus</taxon>
    </lineage>
</organism>
<evidence type="ECO:0000256" key="2">
    <source>
        <dbReference type="ARBA" id="ARBA00022692"/>
    </source>
</evidence>
<dbReference type="HOGENOM" id="CLU_116732_3_0_2"/>
<evidence type="ECO:0000256" key="4">
    <source>
        <dbReference type="ARBA" id="ARBA00023136"/>
    </source>
</evidence>
<proteinExistence type="predicted"/>
<dbReference type="PANTHER" id="PTHR33507">
    <property type="entry name" value="INNER MEMBRANE PROTEIN YBBJ"/>
    <property type="match status" value="1"/>
</dbReference>
<dbReference type="PANTHER" id="PTHR33507:SF3">
    <property type="entry name" value="INNER MEMBRANE PROTEIN YBBJ"/>
    <property type="match status" value="1"/>
</dbReference>
<dbReference type="GO" id="GO:0005886">
    <property type="term" value="C:plasma membrane"/>
    <property type="evidence" value="ECO:0007669"/>
    <property type="project" value="TreeGrafter"/>
</dbReference>
<accession>H1YX53</accession>
<evidence type="ECO:0000256" key="3">
    <source>
        <dbReference type="ARBA" id="ARBA00022989"/>
    </source>
</evidence>
<dbReference type="EMBL" id="CM001436">
    <property type="protein sequence ID" value="EHQ35856.1"/>
    <property type="molecule type" value="Genomic_DNA"/>
</dbReference>
<evidence type="ECO:0000313" key="8">
    <source>
        <dbReference type="Proteomes" id="UP000005741"/>
    </source>
</evidence>
<dbReference type="InterPro" id="IPR012340">
    <property type="entry name" value="NA-bd_OB-fold"/>
</dbReference>
<evidence type="ECO:0000259" key="6">
    <source>
        <dbReference type="Pfam" id="PF01957"/>
    </source>
</evidence>
<dbReference type="SUPFAM" id="SSF141322">
    <property type="entry name" value="NfeD domain-like"/>
    <property type="match status" value="1"/>
</dbReference>
<dbReference type="InterPro" id="IPR052165">
    <property type="entry name" value="Membrane_assoc_protease"/>
</dbReference>
<sequence length="151" mass="16007">MVMDIIAIGWILIVIGVLMLLIEAFNPGFFIAVPGTTLIIIGIISLLFPELFDTSLIIVIGIIVALLSAGISVMIYSRIATDSRSPFTASKDSLIGKTGIATKEISADSISGKVTIENVDWSATTQGRSIPAGKKVKVIHSEGVHVTVEEI</sequence>
<keyword evidence="8" id="KW-1185">Reference proteome</keyword>
<dbReference type="InParanoid" id="H1YX53"/>
<keyword evidence="2 5" id="KW-0812">Transmembrane</keyword>
<dbReference type="STRING" id="937775.Metlim_1755"/>
<dbReference type="OrthoDB" id="148083at2157"/>
<keyword evidence="3 5" id="KW-1133">Transmembrane helix</keyword>
<evidence type="ECO:0000256" key="1">
    <source>
        <dbReference type="ARBA" id="ARBA00004141"/>
    </source>
</evidence>
<dbReference type="Gene3D" id="2.40.50.140">
    <property type="entry name" value="Nucleic acid-binding proteins"/>
    <property type="match status" value="1"/>
</dbReference>
<dbReference type="Pfam" id="PF01957">
    <property type="entry name" value="NfeD"/>
    <property type="match status" value="1"/>
</dbReference>
<keyword evidence="4 5" id="KW-0472">Membrane</keyword>
<feature type="transmembrane region" description="Helical" evidence="5">
    <location>
        <begin position="6"/>
        <end position="22"/>
    </location>
</feature>